<keyword evidence="1" id="KW-0326">Glycosidase</keyword>
<keyword evidence="1" id="KW-0378">Hydrolase</keyword>
<dbReference type="GO" id="GO:0004555">
    <property type="term" value="F:alpha,alpha-trehalase activity"/>
    <property type="evidence" value="ECO:0007669"/>
    <property type="project" value="UniProtKB-EC"/>
</dbReference>
<dbReference type="PANTHER" id="PTHR23403:SF6">
    <property type="entry name" value="CYTOSOLIC NEUTRAL TREHALASE-RELATED"/>
    <property type="match status" value="1"/>
</dbReference>
<dbReference type="InterPro" id="IPR008928">
    <property type="entry name" value="6-hairpin_glycosidase_sf"/>
</dbReference>
<dbReference type="Pfam" id="PF01204">
    <property type="entry name" value="Trehalase"/>
    <property type="match status" value="2"/>
</dbReference>
<dbReference type="GO" id="GO:0005993">
    <property type="term" value="P:trehalose catabolic process"/>
    <property type="evidence" value="ECO:0007669"/>
    <property type="project" value="TreeGrafter"/>
</dbReference>
<evidence type="ECO:0000313" key="2">
    <source>
        <dbReference type="Proteomes" id="UP000503447"/>
    </source>
</evidence>
<reference evidence="2" key="1">
    <citation type="submission" date="2020-05" db="EMBL/GenBank/DDBJ databases">
        <title>Frigoriglobus tundricola gen. nov., sp. nov., a psychrotolerant cellulolytic planctomycete of the family Gemmataceae with two divergent copies of 16S rRNA gene.</title>
        <authorList>
            <person name="Kulichevskaya I.S."/>
            <person name="Ivanova A.A."/>
            <person name="Naumoff D.G."/>
            <person name="Beletsky A.V."/>
            <person name="Rijpstra W.I.C."/>
            <person name="Sinninghe Damste J.S."/>
            <person name="Mardanov A.V."/>
            <person name="Ravin N.V."/>
            <person name="Dedysh S.N."/>
        </authorList>
    </citation>
    <scope>NUCLEOTIDE SEQUENCE [LARGE SCALE GENOMIC DNA]</scope>
    <source>
        <strain evidence="2">PL17</strain>
    </source>
</reference>
<dbReference type="Gene3D" id="1.50.10.10">
    <property type="match status" value="1"/>
</dbReference>
<dbReference type="InterPro" id="IPR001661">
    <property type="entry name" value="Glyco_hydro_37"/>
</dbReference>
<protein>
    <submittedName>
        <fullName evidence="1">Inverting alpha,alpha-trehalase</fullName>
        <ecNumber evidence="1">3.2.1.28</ecNumber>
    </submittedName>
</protein>
<dbReference type="PRINTS" id="PR00744">
    <property type="entry name" value="GLHYDRLASE37"/>
</dbReference>
<dbReference type="InterPro" id="IPR012341">
    <property type="entry name" value="6hp_glycosidase-like_sf"/>
</dbReference>
<organism evidence="1 2">
    <name type="scientific">Frigoriglobus tundricola</name>
    <dbReference type="NCBI Taxonomy" id="2774151"/>
    <lineage>
        <taxon>Bacteria</taxon>
        <taxon>Pseudomonadati</taxon>
        <taxon>Planctomycetota</taxon>
        <taxon>Planctomycetia</taxon>
        <taxon>Gemmatales</taxon>
        <taxon>Gemmataceae</taxon>
        <taxon>Frigoriglobus</taxon>
    </lineage>
</organism>
<dbReference type="Proteomes" id="UP000503447">
    <property type="component" value="Chromosome"/>
</dbReference>
<name>A0A6M5YHZ7_9BACT</name>
<sequence>MPPPIARTGYQPVLEYIEGFWDRLVRFHPHDSGTLIGLPRPYLVPATDPVRPLFQEMYYWDSFFTSLGLVGTSHEWLVFDMAENMAALIERFGFVPNGNRYYFTSRSQPPFFTMLVRLAHGIKAARGDADADEYLRRMIRLAVREHEICWLGEKHPHERRKYRGLSRYHDINYSHFLASCESGWDHSTRCDGDRPGSEAGRWMDFLPVCLNSILYAREVDQAWALGQLGAAGEAQYWRGAAEARGETMRELMWDAKKGFFFDFDWKREDRCPCLSAAGFFPLWAGLATQEQANEVVARWLPQFLLPGGLVTSLEPFPGRQWAYPNGWAPLNWIAAAGLDRYGFAAEAAEVRRRWCNTCAHGFTTLGTMLEKYNVADPHRAPEAGHYGLVEGFGWTNGVFVDFARTLARGA</sequence>
<keyword evidence="2" id="KW-1185">Reference proteome</keyword>
<proteinExistence type="predicted"/>
<evidence type="ECO:0000313" key="1">
    <source>
        <dbReference type="EMBL" id="QJW93677.1"/>
    </source>
</evidence>
<dbReference type="KEGG" id="ftj:FTUN_1185"/>
<dbReference type="EMBL" id="CP053452">
    <property type="protein sequence ID" value="QJW93677.1"/>
    <property type="molecule type" value="Genomic_DNA"/>
</dbReference>
<dbReference type="RefSeq" id="WP_171475958.1">
    <property type="nucleotide sequence ID" value="NZ_CP053452.2"/>
</dbReference>
<dbReference type="SUPFAM" id="SSF48208">
    <property type="entry name" value="Six-hairpin glycosidases"/>
    <property type="match status" value="1"/>
</dbReference>
<gene>
    <name evidence="1" type="ORF">FTUN_1185</name>
</gene>
<dbReference type="EC" id="3.2.1.28" evidence="1"/>
<dbReference type="PANTHER" id="PTHR23403">
    <property type="entry name" value="TREHALASE"/>
    <property type="match status" value="1"/>
</dbReference>
<accession>A0A6M5YHZ7</accession>
<dbReference type="AlphaFoldDB" id="A0A6M5YHZ7"/>